<dbReference type="EMBL" id="BAABGT010000032">
    <property type="protein sequence ID" value="GAA4545622.1"/>
    <property type="molecule type" value="Genomic_DNA"/>
</dbReference>
<organism evidence="5 6">
    <name type="scientific">Pseudonocardia xishanensis</name>
    <dbReference type="NCBI Taxonomy" id="630995"/>
    <lineage>
        <taxon>Bacteria</taxon>
        <taxon>Bacillati</taxon>
        <taxon>Actinomycetota</taxon>
        <taxon>Actinomycetes</taxon>
        <taxon>Pseudonocardiales</taxon>
        <taxon>Pseudonocardiaceae</taxon>
        <taxon>Pseudonocardia</taxon>
    </lineage>
</organism>
<keyword evidence="6" id="KW-1185">Reference proteome</keyword>
<accession>A0ABP8RSY9</accession>
<dbReference type="Pfam" id="PF00561">
    <property type="entry name" value="Abhydrolase_1"/>
    <property type="match status" value="1"/>
</dbReference>
<evidence type="ECO:0000313" key="6">
    <source>
        <dbReference type="Proteomes" id="UP001501598"/>
    </source>
</evidence>
<protein>
    <submittedName>
        <fullName evidence="5">Alpha/beta hydrolase</fullName>
    </submittedName>
</protein>
<dbReference type="Pfam" id="PF08386">
    <property type="entry name" value="Abhydrolase_4"/>
    <property type="match status" value="1"/>
</dbReference>
<dbReference type="PANTHER" id="PTHR43248">
    <property type="entry name" value="2-SUCCINYL-6-HYDROXY-2,4-CYCLOHEXADIENE-1-CARBOXYLATE SYNTHASE"/>
    <property type="match status" value="1"/>
</dbReference>
<dbReference type="PROSITE" id="PS51257">
    <property type="entry name" value="PROKAR_LIPOPROTEIN"/>
    <property type="match status" value="1"/>
</dbReference>
<evidence type="ECO:0000256" key="2">
    <source>
        <dbReference type="ARBA" id="ARBA00022801"/>
    </source>
</evidence>
<feature type="domain" description="AB hydrolase-1" evidence="3">
    <location>
        <begin position="210"/>
        <end position="322"/>
    </location>
</feature>
<keyword evidence="2 5" id="KW-0378">Hydrolase</keyword>
<reference evidence="6" key="1">
    <citation type="journal article" date="2019" name="Int. J. Syst. Evol. Microbiol.">
        <title>The Global Catalogue of Microorganisms (GCM) 10K type strain sequencing project: providing services to taxonomists for standard genome sequencing and annotation.</title>
        <authorList>
            <consortium name="The Broad Institute Genomics Platform"/>
            <consortium name="The Broad Institute Genome Sequencing Center for Infectious Disease"/>
            <person name="Wu L."/>
            <person name="Ma J."/>
        </authorList>
    </citation>
    <scope>NUCLEOTIDE SEQUENCE [LARGE SCALE GENOMIC DNA]</scope>
    <source>
        <strain evidence="6">JCM 17906</strain>
    </source>
</reference>
<dbReference type="PANTHER" id="PTHR43248:SF25">
    <property type="entry name" value="AB HYDROLASE-1 DOMAIN-CONTAINING PROTEIN-RELATED"/>
    <property type="match status" value="1"/>
</dbReference>
<evidence type="ECO:0000313" key="5">
    <source>
        <dbReference type="EMBL" id="GAA4545622.1"/>
    </source>
</evidence>
<dbReference type="GO" id="GO:0016787">
    <property type="term" value="F:hydrolase activity"/>
    <property type="evidence" value="ECO:0007669"/>
    <property type="project" value="UniProtKB-KW"/>
</dbReference>
<proteinExistence type="inferred from homology"/>
<dbReference type="Proteomes" id="UP001501598">
    <property type="component" value="Unassembled WGS sequence"/>
</dbReference>
<gene>
    <name evidence="5" type="ORF">GCM10023175_25810</name>
</gene>
<feature type="domain" description="Peptidase S33 tripeptidyl aminopeptidase-like C-terminal" evidence="4">
    <location>
        <begin position="425"/>
        <end position="526"/>
    </location>
</feature>
<comment type="caution">
    <text evidence="5">The sequence shown here is derived from an EMBL/GenBank/DDBJ whole genome shotgun (WGS) entry which is preliminary data.</text>
</comment>
<sequence length="528" mass="52948">MRVGVFWRSVVLGVVGVLVLAGCALGPSQRPPVAVRGAAAAAPATSAAAAPADPNALPAPEPQNPLIEYSDCTADTLETVGAAGFPVPAGRVLSASCGQLEVDSDPLRPAARTTRIGVLRVSAADAPRNRPALVVVGDSAAGGSARLAARLATLVSDPVLATYQLVGLDRRGSGADLLDCAPPESRTALTDTPPAADAVMLDGVLEDARAVVQDCYLLLDSDIGTYRTAATAADLETLRTQLRVTRLNVLGLGDGATAAAEWAAAHPRSVGRLVLDSPVDLASAEPDRTEARTAAVEATFDAFAAACLARGNCPLGPDPRGAVTAVVGGLGQRPLASADGDRLTAGGALAAVRAGLPEPARWPALAAGLAAAGAGDPSGLITFLASVLGPGGTFDGALATACNDSAQRLAPPQVAQLAQRWGTRYPLFGAAAAHGLLSCGPWPTAPSDPPIVALPPETPPVLVLGTAADPRAPLTGAQRVAQLLGRSAFVSWQGAGQGAYPRNACVIALVEQTVIGGTLPRDGTVCPA</sequence>
<dbReference type="InterPro" id="IPR051601">
    <property type="entry name" value="Serine_prot/Carboxylest_S33"/>
</dbReference>
<name>A0ABP8RSY9_9PSEU</name>
<comment type="similarity">
    <text evidence="1">Belongs to the peptidase S33 family.</text>
</comment>
<dbReference type="Gene3D" id="3.40.50.1820">
    <property type="entry name" value="alpha/beta hydrolase"/>
    <property type="match status" value="1"/>
</dbReference>
<dbReference type="SUPFAM" id="SSF53474">
    <property type="entry name" value="alpha/beta-Hydrolases"/>
    <property type="match status" value="1"/>
</dbReference>
<evidence type="ECO:0000259" key="4">
    <source>
        <dbReference type="Pfam" id="PF08386"/>
    </source>
</evidence>
<dbReference type="InterPro" id="IPR029058">
    <property type="entry name" value="AB_hydrolase_fold"/>
</dbReference>
<dbReference type="InterPro" id="IPR013595">
    <property type="entry name" value="Pept_S33_TAP-like_C"/>
</dbReference>
<dbReference type="InterPro" id="IPR000073">
    <property type="entry name" value="AB_hydrolase_1"/>
</dbReference>
<evidence type="ECO:0000259" key="3">
    <source>
        <dbReference type="Pfam" id="PF00561"/>
    </source>
</evidence>
<evidence type="ECO:0000256" key="1">
    <source>
        <dbReference type="ARBA" id="ARBA00010088"/>
    </source>
</evidence>